<keyword evidence="2" id="KW-1185">Reference proteome</keyword>
<dbReference type="AlphaFoldDB" id="A0A1H9YSZ8"/>
<dbReference type="InterPro" id="IPR023214">
    <property type="entry name" value="HAD_sf"/>
</dbReference>
<dbReference type="Proteomes" id="UP000199181">
    <property type="component" value="Unassembled WGS sequence"/>
</dbReference>
<organism evidence="1 2">
    <name type="scientific">Stigmatella erecta</name>
    <dbReference type="NCBI Taxonomy" id="83460"/>
    <lineage>
        <taxon>Bacteria</taxon>
        <taxon>Pseudomonadati</taxon>
        <taxon>Myxococcota</taxon>
        <taxon>Myxococcia</taxon>
        <taxon>Myxococcales</taxon>
        <taxon>Cystobacterineae</taxon>
        <taxon>Archangiaceae</taxon>
        <taxon>Stigmatella</taxon>
    </lineage>
</organism>
<dbReference type="EMBL" id="FOIJ01000001">
    <property type="protein sequence ID" value="SES71665.1"/>
    <property type="molecule type" value="Genomic_DNA"/>
</dbReference>
<reference evidence="2" key="1">
    <citation type="submission" date="2016-10" db="EMBL/GenBank/DDBJ databases">
        <authorList>
            <person name="Varghese N."/>
            <person name="Submissions S."/>
        </authorList>
    </citation>
    <scope>NUCLEOTIDE SEQUENCE [LARGE SCALE GENOMIC DNA]</scope>
    <source>
        <strain evidence="2">DSM 16858</strain>
    </source>
</reference>
<sequence>MDANTLKSVKLVIWDLDDTFWGGTLSEGGVQYRQEMHDAVLTLAEHGIISSIASNNDHETIRQALTGHGLWEHFVFPAIHWGTKPEMVRAILENVQLRPQNTVFLDDKLRIREAVSKDIPALLAVDTAEAFLTAFQAWSVGREPSDPELERLKHYKVLESKGQARSAFTASGSGTARDFLVASEVVCTVSAVDGHLFDRVLELIARTNQLNYTLKRSTAEELRQMLTQPAFECGVVHVRDRFGDYGVCGFYALERTQAPRLRHFLFSCRVLQMGVEETLYRWLGSPEVDAAPERVGELAQLMARVPQTDWVKLADARGGTSVEPSPVSSAQPRQPAASEVNMLLVGPCELEIIGGGLQSFGRGVAEPSMLVNFRADDGRIIRHFGHASWFELAAQPEVADRWAEDLRMLPWFHPSLVDGRLKDGGGNQVMVLSSVRTAQSALYRHVSGEFSVPFDYFGSWLGGLDLTKPDDWQRAEFYSMMMHAASLPEPLLERFAARYTFEGPIRASQYEQALLRLCQRLPEGCRLAVITVPDMAQARSPLASAPEAAVFAQWQRQHQAVNEAIANASRAAPAKLAVLDVNKYVSEASGLTGPSSPPEGDAGPEPFFEWVFRRYYHYERHVYVNLAMDLLRQLQAWQLLSIDEAQLQHLSGMAFQASAPPVPSLP</sequence>
<dbReference type="Gene3D" id="3.40.50.1000">
    <property type="entry name" value="HAD superfamily/HAD-like"/>
    <property type="match status" value="1"/>
</dbReference>
<evidence type="ECO:0000313" key="1">
    <source>
        <dbReference type="EMBL" id="SES71665.1"/>
    </source>
</evidence>
<dbReference type="InterPro" id="IPR036412">
    <property type="entry name" value="HAD-like_sf"/>
</dbReference>
<accession>A0A1H9YSZ8</accession>
<dbReference type="InterPro" id="IPR010033">
    <property type="entry name" value="HAD_SF_ppase_IIIC"/>
</dbReference>
<name>A0A1H9YSZ8_9BACT</name>
<dbReference type="InterPro" id="IPR010037">
    <property type="entry name" value="FkbH_domain"/>
</dbReference>
<evidence type="ECO:0000313" key="2">
    <source>
        <dbReference type="Proteomes" id="UP000199181"/>
    </source>
</evidence>
<dbReference type="RefSeq" id="WP_093514984.1">
    <property type="nucleotide sequence ID" value="NZ_FOIJ01000001.1"/>
</dbReference>
<dbReference type="NCBIfam" id="TIGR01681">
    <property type="entry name" value="HAD-SF-IIIC"/>
    <property type="match status" value="1"/>
</dbReference>
<proteinExistence type="predicted"/>
<gene>
    <name evidence="1" type="ORF">SAMN05443639_10127</name>
</gene>
<dbReference type="NCBIfam" id="TIGR01686">
    <property type="entry name" value="FkbH"/>
    <property type="match status" value="1"/>
</dbReference>
<dbReference type="SUPFAM" id="SSF56784">
    <property type="entry name" value="HAD-like"/>
    <property type="match status" value="1"/>
</dbReference>
<protein>
    <submittedName>
        <fullName evidence="1">HAD-superfamily phosphatase, subfamily IIIC/FkbH-like domain-containing protein</fullName>
    </submittedName>
</protein>